<dbReference type="SUPFAM" id="SSF57625">
    <property type="entry name" value="Invertebrate chitin-binding proteins"/>
    <property type="match status" value="6"/>
</dbReference>
<evidence type="ECO:0000256" key="2">
    <source>
        <dbReference type="ARBA" id="ARBA00022729"/>
    </source>
</evidence>
<dbReference type="GO" id="GO:0008061">
    <property type="term" value="F:chitin binding"/>
    <property type="evidence" value="ECO:0007669"/>
    <property type="project" value="UniProtKB-KW"/>
</dbReference>
<dbReference type="InterPro" id="IPR051940">
    <property type="entry name" value="Chitin_bind-dev_reg"/>
</dbReference>
<evidence type="ECO:0000313" key="10">
    <source>
        <dbReference type="Proteomes" id="UP000678499"/>
    </source>
</evidence>
<dbReference type="PANTHER" id="PTHR23301">
    <property type="entry name" value="CHITIN BINDING PERITROPHIN-A"/>
    <property type="match status" value="1"/>
</dbReference>
<keyword evidence="6" id="KW-0812">Transmembrane</keyword>
<dbReference type="OrthoDB" id="408373at2759"/>
<dbReference type="Gene3D" id="3.40.50.1820">
    <property type="entry name" value="alpha/beta hydrolase"/>
    <property type="match status" value="2"/>
</dbReference>
<dbReference type="EMBL" id="OA883375">
    <property type="protein sequence ID" value="CAD7278732.1"/>
    <property type="molecule type" value="Genomic_DNA"/>
</dbReference>
<feature type="chain" id="PRO_5036402979" description="Chitin-binding type-2 domain-containing protein" evidence="7">
    <location>
        <begin position="21"/>
        <end position="732"/>
    </location>
</feature>
<keyword evidence="3" id="KW-0677">Repeat</keyword>
<feature type="domain" description="Chitin-binding type-2" evidence="8">
    <location>
        <begin position="265"/>
        <end position="320"/>
    </location>
</feature>
<keyword evidence="6" id="KW-0472">Membrane</keyword>
<keyword evidence="5" id="KW-0325">Glycoprotein</keyword>
<dbReference type="SMART" id="SM00494">
    <property type="entry name" value="ChtBD2"/>
    <property type="match status" value="6"/>
</dbReference>
<keyword evidence="2 7" id="KW-0732">Signal</keyword>
<dbReference type="InterPro" id="IPR002557">
    <property type="entry name" value="Chitin-bd_dom"/>
</dbReference>
<dbReference type="Gene3D" id="2.170.140.10">
    <property type="entry name" value="Chitin binding domain"/>
    <property type="match status" value="6"/>
</dbReference>
<sequence length="732" mass="82852">MMLKAVAGVSLLLLLPVIAAEGFVCPSSSPPLYPHEHKCFFYYECIGDTAFLLSCPNPLYFDVQAQVCKADVDCGELETWVTVTSTTVSTQTSSGGGDFTCPEPDGIYPNDEYCWKYWLCGNGIAYPMECPENYHFDASNKYCDFPERVDCGDRIPRPENNSTSTTTTTVRNTASSVTWFVTGTNSVSSSTSRPEEFTCPTPTGEFPHAEFCWKFWSCWNSVATLMDCPGNYLFSIEHGYCDFPENVDCGDRVPRPKLTLIQDDIFICPSPDGIFPNPEDCESFFMCANSIAFIGNCPPDQQFNPIQNVCDFEFNVKCEETSSGLTCTCPSPDGIFPNPEDCESFFMCANSIAFIGNCPPDQQFNPIQNVCDFEFNVKCEETSSGLTYVTPEPPVTADPSFTCPSPTGNFPYPEDCHYFYKCDGGNAQLFWCGEDNFFDTSINFCNTGDCSKYFRVRFYSLFVIGPPFWFLPEQICGRFSVRVKMSLKESISCGIVWSLAVFYGAVALFGVVVGWFKHTVSFVRVKPRPLPPACLLDESLGRHSYVKLSEVTLHYVENGDRNKPLMLCLHGFPEFWYSWRYQLKEFASDYWYMFFFQLPYLPEFCFKISDFSALDRMFKHPQRRTESIISAEDMDAFKYVYSRPGSLTPPINYYRNIDFGSTDVTNTKVEVPTLLLWGTSDAALSEETADATRNYVKDFRLKKLDGVTHWINQDAPTQVNKAVGEFLRERAE</sequence>
<feature type="domain" description="Chitin-binding type-2" evidence="8">
    <location>
        <begin position="196"/>
        <end position="251"/>
    </location>
</feature>
<evidence type="ECO:0000256" key="6">
    <source>
        <dbReference type="SAM" id="Phobius"/>
    </source>
</evidence>
<evidence type="ECO:0000259" key="8">
    <source>
        <dbReference type="PROSITE" id="PS50940"/>
    </source>
</evidence>
<accession>A0A7R9BNP9</accession>
<dbReference type="PANTHER" id="PTHR23301:SF0">
    <property type="entry name" value="CHITIN-BINDING TYPE-2 DOMAIN-CONTAINING PROTEIN-RELATED"/>
    <property type="match status" value="1"/>
</dbReference>
<feature type="domain" description="Chitin-binding type-2" evidence="8">
    <location>
        <begin position="326"/>
        <end position="381"/>
    </location>
</feature>
<gene>
    <name evidence="9" type="ORF">NMOB1V02_LOCUS6429</name>
</gene>
<dbReference type="GO" id="GO:0005576">
    <property type="term" value="C:extracellular region"/>
    <property type="evidence" value="ECO:0007669"/>
    <property type="project" value="InterPro"/>
</dbReference>
<protein>
    <recommendedName>
        <fullName evidence="8">Chitin-binding type-2 domain-containing protein</fullName>
    </recommendedName>
</protein>
<evidence type="ECO:0000256" key="7">
    <source>
        <dbReference type="SAM" id="SignalP"/>
    </source>
</evidence>
<keyword evidence="6" id="KW-1133">Transmembrane helix</keyword>
<proteinExistence type="predicted"/>
<evidence type="ECO:0000256" key="5">
    <source>
        <dbReference type="ARBA" id="ARBA00023180"/>
    </source>
</evidence>
<feature type="domain" description="Chitin-binding type-2" evidence="8">
    <location>
        <begin position="22"/>
        <end position="76"/>
    </location>
</feature>
<dbReference type="InterPro" id="IPR036508">
    <property type="entry name" value="Chitin-bd_dom_sf"/>
</dbReference>
<evidence type="ECO:0000313" key="9">
    <source>
        <dbReference type="EMBL" id="CAD7278732.1"/>
    </source>
</evidence>
<feature type="signal peptide" evidence="7">
    <location>
        <begin position="1"/>
        <end position="20"/>
    </location>
</feature>
<feature type="transmembrane region" description="Helical" evidence="6">
    <location>
        <begin position="495"/>
        <end position="516"/>
    </location>
</feature>
<dbReference type="EMBL" id="CAJPEX010001338">
    <property type="protein sequence ID" value="CAG0918884.1"/>
    <property type="molecule type" value="Genomic_DNA"/>
</dbReference>
<dbReference type="InterPro" id="IPR029058">
    <property type="entry name" value="AB_hydrolase_fold"/>
</dbReference>
<feature type="domain" description="Chitin-binding type-2" evidence="8">
    <location>
        <begin position="98"/>
        <end position="153"/>
    </location>
</feature>
<evidence type="ECO:0000256" key="1">
    <source>
        <dbReference type="ARBA" id="ARBA00022669"/>
    </source>
</evidence>
<evidence type="ECO:0000256" key="4">
    <source>
        <dbReference type="ARBA" id="ARBA00023157"/>
    </source>
</evidence>
<keyword evidence="10" id="KW-1185">Reference proteome</keyword>
<dbReference type="AlphaFoldDB" id="A0A7R9BNP9"/>
<dbReference type="SUPFAM" id="SSF53474">
    <property type="entry name" value="alpha/beta-Hydrolases"/>
    <property type="match status" value="1"/>
</dbReference>
<dbReference type="Proteomes" id="UP000678499">
    <property type="component" value="Unassembled WGS sequence"/>
</dbReference>
<keyword evidence="1" id="KW-0147">Chitin-binding</keyword>
<name>A0A7R9BNP9_9CRUS</name>
<evidence type="ECO:0000256" key="3">
    <source>
        <dbReference type="ARBA" id="ARBA00022737"/>
    </source>
</evidence>
<dbReference type="PROSITE" id="PS50940">
    <property type="entry name" value="CHIT_BIND_II"/>
    <property type="match status" value="6"/>
</dbReference>
<reference evidence="9" key="1">
    <citation type="submission" date="2020-11" db="EMBL/GenBank/DDBJ databases">
        <authorList>
            <person name="Tran Van P."/>
        </authorList>
    </citation>
    <scope>NUCLEOTIDE SEQUENCE</scope>
</reference>
<keyword evidence="4" id="KW-1015">Disulfide bond</keyword>
<feature type="domain" description="Chitin-binding type-2" evidence="8">
    <location>
        <begin position="400"/>
        <end position="446"/>
    </location>
</feature>
<dbReference type="Pfam" id="PF01607">
    <property type="entry name" value="CBM_14"/>
    <property type="match status" value="6"/>
</dbReference>
<organism evidence="9">
    <name type="scientific">Notodromas monacha</name>
    <dbReference type="NCBI Taxonomy" id="399045"/>
    <lineage>
        <taxon>Eukaryota</taxon>
        <taxon>Metazoa</taxon>
        <taxon>Ecdysozoa</taxon>
        <taxon>Arthropoda</taxon>
        <taxon>Crustacea</taxon>
        <taxon>Oligostraca</taxon>
        <taxon>Ostracoda</taxon>
        <taxon>Podocopa</taxon>
        <taxon>Podocopida</taxon>
        <taxon>Cypridocopina</taxon>
        <taxon>Cypridoidea</taxon>
        <taxon>Cyprididae</taxon>
        <taxon>Notodromas</taxon>
    </lineage>
</organism>